<dbReference type="EMBL" id="CP020867">
    <property type="protein sequence ID" value="ARJ56004.1"/>
    <property type="molecule type" value="Genomic_DNA"/>
</dbReference>
<dbReference type="AlphaFoldDB" id="A0A1W6BVA4"/>
<evidence type="ECO:0000313" key="1">
    <source>
        <dbReference type="EMBL" id="ARJ56004.1"/>
    </source>
</evidence>
<dbReference type="InterPro" id="IPR016873">
    <property type="entry name" value="Caps_polysacc_synth_BcbE_prd"/>
</dbReference>
<evidence type="ECO:0000313" key="2">
    <source>
        <dbReference type="Proteomes" id="UP000192902"/>
    </source>
</evidence>
<accession>A0A1W6BVA4</accession>
<protein>
    <submittedName>
        <fullName evidence="1">Glycosyltransferase, family 2</fullName>
    </submittedName>
</protein>
<keyword evidence="1" id="KW-0808">Transferase</keyword>
<dbReference type="STRING" id="1121267.CCUN_0352"/>
<dbReference type="OrthoDB" id="9788272at2"/>
<dbReference type="eggNOG" id="COG1209">
    <property type="taxonomic scope" value="Bacteria"/>
</dbReference>
<gene>
    <name evidence="1" type="ORF">CCUN_0352</name>
</gene>
<dbReference type="SUPFAM" id="SSF53448">
    <property type="entry name" value="Nucleotide-diphospho-sugar transferases"/>
    <property type="match status" value="1"/>
</dbReference>
<name>A0A1W6BVA4_9BACT</name>
<sequence length="237" mass="27725">MIIIFPMAGLSSRFAKAGYHKPKYMLDLNGTSVFSKAVLSFKKYFNHFKILFIYRNIENSKEFIKRECEKMQLEFYECVELEKETKGQAHTVMLGLQKAKIKADESLLIFNIDTFRPNFSLPPNLDIFDGYLEVFEGEGEQWSFVLADKNGRVLRTTEKERISNLCSSGIYYFKKAKDFKEVFLELQSKDERIKDEFYIAPMYNVLIKKGAFIGFVKINLDEIIFCGTPLEYEHLIQ</sequence>
<organism evidence="1 2">
    <name type="scientific">Campylobacter cuniculorum DSM 23162 = LMG 24588</name>
    <dbReference type="NCBI Taxonomy" id="1121267"/>
    <lineage>
        <taxon>Bacteria</taxon>
        <taxon>Pseudomonadati</taxon>
        <taxon>Campylobacterota</taxon>
        <taxon>Epsilonproteobacteria</taxon>
        <taxon>Campylobacterales</taxon>
        <taxon>Campylobacteraceae</taxon>
        <taxon>Campylobacter</taxon>
    </lineage>
</organism>
<dbReference type="GO" id="GO:0016740">
    <property type="term" value="F:transferase activity"/>
    <property type="evidence" value="ECO:0007669"/>
    <property type="project" value="UniProtKB-KW"/>
</dbReference>
<reference evidence="1 2" key="1">
    <citation type="submission" date="2017-04" db="EMBL/GenBank/DDBJ databases">
        <title>Complete genome sequence of the Campylobacter cuniculorum type strain LMG24588.</title>
        <authorList>
            <person name="Miller W.G."/>
            <person name="Yee E."/>
            <person name="Revez J."/>
            <person name="Bono J.L."/>
            <person name="Rossi M."/>
        </authorList>
    </citation>
    <scope>NUCLEOTIDE SEQUENCE [LARGE SCALE GENOMIC DNA]</scope>
    <source>
        <strain evidence="1 2">LMG 24588</strain>
    </source>
</reference>
<dbReference type="RefSeq" id="WP_027305226.1">
    <property type="nucleotide sequence ID" value="NZ_CP020867.1"/>
</dbReference>
<dbReference type="Proteomes" id="UP000192902">
    <property type="component" value="Chromosome"/>
</dbReference>
<proteinExistence type="predicted"/>
<dbReference type="KEGG" id="ccun:CCUN_0352"/>
<dbReference type="InterPro" id="IPR029044">
    <property type="entry name" value="Nucleotide-diphossugar_trans"/>
</dbReference>
<dbReference type="PIRSF" id="PIRSF028162">
    <property type="entry name" value="BcbE_prd"/>
    <property type="match status" value="1"/>
</dbReference>
<dbReference type="Gene3D" id="3.90.550.10">
    <property type="entry name" value="Spore Coat Polysaccharide Biosynthesis Protein SpsA, Chain A"/>
    <property type="match status" value="1"/>
</dbReference>
<dbReference type="CDD" id="cd04183">
    <property type="entry name" value="GT2_BcE_like"/>
    <property type="match status" value="1"/>
</dbReference>